<protein>
    <submittedName>
        <fullName evidence="1">Uncharacterized protein</fullName>
    </submittedName>
</protein>
<dbReference type="AlphaFoldDB" id="A0A9Q3IEX0"/>
<sequence>MTDDVMVNSHSLFKSTLHSQCHNQRLYDLSFTGQRYSPADRLRHEVCKHRTCWNISDLYLLLSDYLSNEVELNFDMLHPPIVAVTIAVFRVDTSLIITKNINRTLDLATIKRDNEASDRTPGLTTIPPVSIAVGLNSFHFFKGVHKTLMRCAL</sequence>
<gene>
    <name evidence="1" type="ORF">O181_075899</name>
</gene>
<keyword evidence="2" id="KW-1185">Reference proteome</keyword>
<evidence type="ECO:0000313" key="2">
    <source>
        <dbReference type="Proteomes" id="UP000765509"/>
    </source>
</evidence>
<dbReference type="Proteomes" id="UP000765509">
    <property type="component" value="Unassembled WGS sequence"/>
</dbReference>
<accession>A0A9Q3IEX0</accession>
<name>A0A9Q3IEX0_9BASI</name>
<proteinExistence type="predicted"/>
<reference evidence="1" key="1">
    <citation type="submission" date="2021-03" db="EMBL/GenBank/DDBJ databases">
        <title>Draft genome sequence of rust myrtle Austropuccinia psidii MF-1, a brazilian biotype.</title>
        <authorList>
            <person name="Quecine M.C."/>
            <person name="Pachon D.M.R."/>
            <person name="Bonatelli M.L."/>
            <person name="Correr F.H."/>
            <person name="Franceschini L.M."/>
            <person name="Leite T.F."/>
            <person name="Margarido G.R.A."/>
            <person name="Almeida C.A."/>
            <person name="Ferrarezi J.A."/>
            <person name="Labate C.A."/>
        </authorList>
    </citation>
    <scope>NUCLEOTIDE SEQUENCE</scope>
    <source>
        <strain evidence="1">MF-1</strain>
    </source>
</reference>
<dbReference type="EMBL" id="AVOT02040941">
    <property type="protein sequence ID" value="MBW0536184.1"/>
    <property type="molecule type" value="Genomic_DNA"/>
</dbReference>
<organism evidence="1 2">
    <name type="scientific">Austropuccinia psidii MF-1</name>
    <dbReference type="NCBI Taxonomy" id="1389203"/>
    <lineage>
        <taxon>Eukaryota</taxon>
        <taxon>Fungi</taxon>
        <taxon>Dikarya</taxon>
        <taxon>Basidiomycota</taxon>
        <taxon>Pucciniomycotina</taxon>
        <taxon>Pucciniomycetes</taxon>
        <taxon>Pucciniales</taxon>
        <taxon>Sphaerophragmiaceae</taxon>
        <taxon>Austropuccinia</taxon>
    </lineage>
</organism>
<comment type="caution">
    <text evidence="1">The sequence shown here is derived from an EMBL/GenBank/DDBJ whole genome shotgun (WGS) entry which is preliminary data.</text>
</comment>
<evidence type="ECO:0000313" key="1">
    <source>
        <dbReference type="EMBL" id="MBW0536184.1"/>
    </source>
</evidence>